<dbReference type="Pfam" id="PF05962">
    <property type="entry name" value="HutD"/>
    <property type="match status" value="1"/>
</dbReference>
<reference evidence="1 2" key="1">
    <citation type="journal article" date="2022" name="BMC Genomics">
        <title>Comparative genome analysis of mycobacteria focusing on tRNA and non-coding RNA.</title>
        <authorList>
            <person name="Behra P.R.K."/>
            <person name="Pettersson B.M.F."/>
            <person name="Ramesh M."/>
            <person name="Das S."/>
            <person name="Dasgupta S."/>
            <person name="Kirsebom L.A."/>
        </authorList>
    </citation>
    <scope>NUCLEOTIDE SEQUENCE [LARGE SCALE GENOMIC DNA]</scope>
    <source>
        <strain evidence="1 2">DSM 44078</strain>
    </source>
</reference>
<keyword evidence="2" id="KW-1185">Reference proteome</keyword>
<dbReference type="InterPro" id="IPR014710">
    <property type="entry name" value="RmlC-like_jellyroll"/>
</dbReference>
<dbReference type="EMBL" id="JACKTY010000031">
    <property type="protein sequence ID" value="MCV7228125.1"/>
    <property type="molecule type" value="Genomic_DNA"/>
</dbReference>
<dbReference type="Proteomes" id="UP001526201">
    <property type="component" value="Unassembled WGS sequence"/>
</dbReference>
<dbReference type="Gene3D" id="2.60.120.10">
    <property type="entry name" value="Jelly Rolls"/>
    <property type="match status" value="1"/>
</dbReference>
<dbReference type="PANTHER" id="PTHR37943:SF1">
    <property type="entry name" value="PROTEIN VES"/>
    <property type="match status" value="1"/>
</dbReference>
<proteinExistence type="predicted"/>
<protein>
    <submittedName>
        <fullName evidence="1">HutD family protein</fullName>
    </submittedName>
</protein>
<accession>A0ABT3CF72</accession>
<organism evidence="1 2">
    <name type="scientific">Mycolicibacterium komossense</name>
    <dbReference type="NCBI Taxonomy" id="1779"/>
    <lineage>
        <taxon>Bacteria</taxon>
        <taxon>Bacillati</taxon>
        <taxon>Actinomycetota</taxon>
        <taxon>Actinomycetes</taxon>
        <taxon>Mycobacteriales</taxon>
        <taxon>Mycobacteriaceae</taxon>
        <taxon>Mycolicibacterium</taxon>
    </lineage>
</organism>
<dbReference type="InterPro" id="IPR011051">
    <property type="entry name" value="RmlC_Cupin_sf"/>
</dbReference>
<evidence type="ECO:0000313" key="2">
    <source>
        <dbReference type="Proteomes" id="UP001526201"/>
    </source>
</evidence>
<dbReference type="CDD" id="cd20293">
    <property type="entry name" value="cupin_HutD_N"/>
    <property type="match status" value="1"/>
</dbReference>
<comment type="caution">
    <text evidence="1">The sequence shown here is derived from an EMBL/GenBank/DDBJ whole genome shotgun (WGS) entry which is preliminary data.</text>
</comment>
<dbReference type="RefSeq" id="WP_353962002.1">
    <property type="nucleotide sequence ID" value="NZ_JACKTY010000031.1"/>
</dbReference>
<evidence type="ECO:0000313" key="1">
    <source>
        <dbReference type="EMBL" id="MCV7228125.1"/>
    </source>
</evidence>
<dbReference type="SUPFAM" id="SSF51182">
    <property type="entry name" value="RmlC-like cupins"/>
    <property type="match status" value="1"/>
</dbReference>
<name>A0ABT3CF72_9MYCO</name>
<dbReference type="InterPro" id="IPR010282">
    <property type="entry name" value="Uncharacterised_HutD/Ves"/>
</dbReference>
<dbReference type="PANTHER" id="PTHR37943">
    <property type="entry name" value="PROTEIN VES"/>
    <property type="match status" value="1"/>
</dbReference>
<sequence length="193" mass="20801">MPRSTFPKVTRFADCPVQPWVNGGGTTRVIAVHPDDVKDVAFDWRLSVATVTSGDFSRLPGVDRVIVLVDGPPMVLTIDGAAHALDPFQPKRFTGESVVSCEVSRECLDLNVMTRREVCSAEVSIRVGSGHVGAPLDCWTFIVSATVRPAGRGVERLQLFDTVQLSSAAEVSVGPGGRVAVVRVKYTTGRRPR</sequence>
<gene>
    <name evidence="1" type="ORF">H7J73_19110</name>
</gene>